<feature type="chain" id="PRO_5036333137" evidence="1">
    <location>
        <begin position="30"/>
        <end position="156"/>
    </location>
</feature>
<organism evidence="2 4">
    <name type="scientific">Faucicola atlantae</name>
    <dbReference type="NCBI Taxonomy" id="34059"/>
    <lineage>
        <taxon>Bacteria</taxon>
        <taxon>Pseudomonadati</taxon>
        <taxon>Pseudomonadota</taxon>
        <taxon>Gammaproteobacteria</taxon>
        <taxon>Moraxellales</taxon>
        <taxon>Moraxellaceae</taxon>
        <taxon>Faucicola</taxon>
    </lineage>
</organism>
<reference evidence="2 4" key="1">
    <citation type="submission" date="2018-06" db="EMBL/GenBank/DDBJ databases">
        <authorList>
            <consortium name="Pathogen Informatics"/>
            <person name="Doyle S."/>
        </authorList>
    </citation>
    <scope>NUCLEOTIDE SEQUENCE [LARGE SCALE GENOMIC DNA]</scope>
    <source>
        <strain evidence="2 4">NCTC11091</strain>
    </source>
</reference>
<keyword evidence="1" id="KW-0732">Signal</keyword>
<evidence type="ECO:0000256" key="1">
    <source>
        <dbReference type="SAM" id="SignalP"/>
    </source>
</evidence>
<dbReference type="Proteomes" id="UP000255193">
    <property type="component" value="Unassembled WGS sequence"/>
</dbReference>
<protein>
    <submittedName>
        <fullName evidence="2">Uncharacterized protein conserved in bacteria</fullName>
    </submittedName>
</protein>
<accession>A0A378Q240</accession>
<name>A0A378Q240_9GAMM</name>
<dbReference type="RefSeq" id="WP_067059206.1">
    <property type="nucleotide sequence ID" value="NZ_MXAO01000072.1"/>
</dbReference>
<dbReference type="AlphaFoldDB" id="A0A378Q240"/>
<feature type="signal peptide" evidence="1">
    <location>
        <begin position="1"/>
        <end position="29"/>
    </location>
</feature>
<proteinExistence type="predicted"/>
<evidence type="ECO:0000313" key="4">
    <source>
        <dbReference type="Proteomes" id="UP000255193"/>
    </source>
</evidence>
<dbReference type="EMBL" id="UGQA01000001">
    <property type="protein sequence ID" value="STY94772.1"/>
    <property type="molecule type" value="Genomic_DNA"/>
</dbReference>
<evidence type="ECO:0000313" key="3">
    <source>
        <dbReference type="EMBL" id="STZ01605.1"/>
    </source>
</evidence>
<evidence type="ECO:0000313" key="2">
    <source>
        <dbReference type="EMBL" id="STY94772.1"/>
    </source>
</evidence>
<gene>
    <name evidence="2" type="ORF">NCTC11091_00542</name>
    <name evidence="3" type="ORF">NCTC11091_02077</name>
</gene>
<sequence>MLQNSITKRAMQFATGAIIAGAIMTHAQAADALSVKLQANQLVMQNGKPVLKAVTRANSGDVIQYSATYRNNIDKPMTNLAVTLPVPTSMVYIGEASPMPTLATLDGKTFEAIPIKRIINGKEVQIPANQYRAVRWVIPNLAAQQEATVSMNVKVR</sequence>
<dbReference type="EMBL" id="UGQA01000002">
    <property type="protein sequence ID" value="STZ01605.1"/>
    <property type="molecule type" value="Genomic_DNA"/>
</dbReference>